<dbReference type="InterPro" id="IPR056884">
    <property type="entry name" value="NPHP3-like_N"/>
</dbReference>
<dbReference type="Proteomes" id="UP000664521">
    <property type="component" value="Unassembled WGS sequence"/>
</dbReference>
<dbReference type="SUPFAM" id="SSF52540">
    <property type="entry name" value="P-loop containing nucleoside triphosphate hydrolases"/>
    <property type="match status" value="1"/>
</dbReference>
<evidence type="ECO:0000313" key="5">
    <source>
        <dbReference type="Proteomes" id="UP000664521"/>
    </source>
</evidence>
<dbReference type="Gene3D" id="3.40.50.300">
    <property type="entry name" value="P-loop containing nucleotide triphosphate hydrolases"/>
    <property type="match status" value="1"/>
</dbReference>
<evidence type="ECO:0000313" key="4">
    <source>
        <dbReference type="EMBL" id="CAF9940142.1"/>
    </source>
</evidence>
<dbReference type="PANTHER" id="PTHR10039">
    <property type="entry name" value="AMELOGENIN"/>
    <property type="match status" value="1"/>
</dbReference>
<comment type="caution">
    <text evidence="4">The sequence shown here is derived from an EMBL/GenBank/DDBJ whole genome shotgun (WGS) entry which is preliminary data.</text>
</comment>
<proteinExistence type="predicted"/>
<dbReference type="OrthoDB" id="195446at2759"/>
<dbReference type="InterPro" id="IPR054471">
    <property type="entry name" value="GPIID_WHD"/>
</dbReference>
<sequence>MTYGYESRLSALGISRIQDYARGFRNEVEKVRRTAEVSRHFLQLCEMGLMAKLRQEMQRPLIMIGHSYGGLLIAHSIIESYMEGVDQSDPTSSALYRACYGFVFFAVPHRGMIVHDMAQSIGEGHPRMNLLNQIQYNPKQAPDLLESNLERFRELIRHRKVVTVYEQLLSQSLERQVDGTSLQRTGENLMLMSPESAIVGLINQSEKKVPSMRDHSEVAKFDSMQDTVLETILDSLQNFEQQAPGIVQNQFHPRAQHSDRQIQYEDKIIGILFWLSPQEHDNDHYKEELQDAASLRHPGSCRWILTRPEFQRWSNSYANSRNSLLWIVAIPGAGKTVLSSYLIEEVLPNTLGNSPEILYFFFKGTDKDKDSPLAAVKALIHQLLQYDTEMDVLTDIEGCMKTSSHPRAFKFAPLWNLFCKYLSKRPGCCILLDALDECENSKLLLPGLLDLSRKHSTRVILTGREQELVSETKGLPILRIGQTDLAEDIASYTSYQVSQSSTLSDARVRTRIIRMLTARSKEMFLWVALMIRELRSLSSIDEVNEALSSIPEDLPGVYERILKRLRLKLKPSRRKLCIRLLRWIVLAKRPLHLKELEFALRLDYAMAQEGYYFPQNLLCSAAELETLCGSLISSKNEIIQLIHFSTKEFLLSPTHASDLDESLQDFAFSALKDNAYLADKLLFLVADSWKSTSVLIPEDEDNELRFFEYTFLNWISHVIESSPQELKEYLESMKGFFHSYRSWWFWIHHCLELRSTHLNQLKIDVQSLLDWSEAHEEKDSTGQSRNAFGLVIKNWAGSILLILEDYGLALQNNPSSTWQIDPSLVDLPTITEKVAMRGQPFAEIEPHTVFRSKASSLPPRSVLRRQLPRNTSQLDDYGFFLFDRRRKCFFFADKSSNRNGISFYFQEVETDRRGPPIIDTELQDDTWNNLEVAEAVLSPESKYLAVVYASNFLGTRSFSKDGAVAQQAFYTVVWLLQEDLSQIHTSSPPWAKKITSLTSTRDQMSRYSHLVAFAQNNVLCCPNGHIDLLTGEETEHPDRPNLELVEGTVYDFTFSTRSQNTFFRVNNLESTFIHISPNGSFREIARMSHTLSAELRGMSPSGRFVVWRQACEQFSNDYKYCLHDVARNETRDLEAPNLPTLDLKRLDKFIFTQEERGILCIIANENPNDKMASRKMILWNIEQDQCIVRGARVLEKGFLHCSIDELDDVVYAVDLERVWNCYDLKTQDMRSLYSEAEKRSVDRVEYLISQKGDKIGLLSVDPHGVTIQVFEFDRGGVTLIDRPLNIPEGDYINVLIVCSPNLEFLFIGNIMMGTGLAHTNFLPFPAHSLPQEATNGLDRRDGWGGRFSSCSSYFALFLDPMGVKERVAQLHVFQISASGDTVEKMTFSGMDTATHERLEVSFHPQQSHLLLISSQKQIPRLQGETTCQLLDMRSGAIERLGSRKHPRRCTSHAKFSACGTYVVKRHDVVELFWRVSIQNFSNSLPQTFTTITAGEGLLYWNSYQMSIEVRNPYVYLRLIFRDEQYWEGKVTMVPKRLERWTAILVVGEDWSSQKLRLVFVDTQGSGGSHAGGARAEMKELSINFADLLRRSPEWRLERMRIRSLSVTSSEDEDGDEDDNGSW</sequence>
<feature type="domain" description="GPI inositol-deacylase winged helix" evidence="2">
    <location>
        <begin position="574"/>
        <end position="658"/>
    </location>
</feature>
<reference evidence="4" key="1">
    <citation type="submission" date="2021-03" db="EMBL/GenBank/DDBJ databases">
        <authorList>
            <person name="Tagirdzhanova G."/>
        </authorList>
    </citation>
    <scope>NUCLEOTIDE SEQUENCE</scope>
</reference>
<dbReference type="InterPro" id="IPR029058">
    <property type="entry name" value="AB_hydrolase_fold"/>
</dbReference>
<keyword evidence="1" id="KW-0677">Repeat</keyword>
<dbReference type="Pfam" id="PF22939">
    <property type="entry name" value="WHD_GPIID"/>
    <property type="match status" value="1"/>
</dbReference>
<dbReference type="Pfam" id="PF24883">
    <property type="entry name" value="NPHP3_N"/>
    <property type="match status" value="1"/>
</dbReference>
<evidence type="ECO:0000259" key="2">
    <source>
        <dbReference type="Pfam" id="PF22939"/>
    </source>
</evidence>
<dbReference type="PANTHER" id="PTHR10039:SF14">
    <property type="entry name" value="NACHT DOMAIN-CONTAINING PROTEIN"/>
    <property type="match status" value="1"/>
</dbReference>
<evidence type="ECO:0008006" key="6">
    <source>
        <dbReference type="Google" id="ProtNLM"/>
    </source>
</evidence>
<evidence type="ECO:0000256" key="1">
    <source>
        <dbReference type="ARBA" id="ARBA00022737"/>
    </source>
</evidence>
<keyword evidence="5" id="KW-1185">Reference proteome</keyword>
<organism evidence="4 5">
    <name type="scientific">Heterodermia speciosa</name>
    <dbReference type="NCBI Taxonomy" id="116794"/>
    <lineage>
        <taxon>Eukaryota</taxon>
        <taxon>Fungi</taxon>
        <taxon>Dikarya</taxon>
        <taxon>Ascomycota</taxon>
        <taxon>Pezizomycotina</taxon>
        <taxon>Lecanoromycetes</taxon>
        <taxon>OSLEUM clade</taxon>
        <taxon>Lecanoromycetidae</taxon>
        <taxon>Caliciales</taxon>
        <taxon>Physciaceae</taxon>
        <taxon>Heterodermia</taxon>
    </lineage>
</organism>
<protein>
    <recommendedName>
        <fullName evidence="6">NACHT domain-containing protein</fullName>
    </recommendedName>
</protein>
<evidence type="ECO:0000259" key="3">
    <source>
        <dbReference type="Pfam" id="PF24883"/>
    </source>
</evidence>
<gene>
    <name evidence="4" type="ORF">HETSPECPRED_002177</name>
</gene>
<name>A0A8H3PG71_9LECA</name>
<dbReference type="EMBL" id="CAJPDS010000146">
    <property type="protein sequence ID" value="CAF9940142.1"/>
    <property type="molecule type" value="Genomic_DNA"/>
</dbReference>
<dbReference type="InterPro" id="IPR027417">
    <property type="entry name" value="P-loop_NTPase"/>
</dbReference>
<feature type="domain" description="Nephrocystin 3-like N-terminal" evidence="3">
    <location>
        <begin position="299"/>
        <end position="464"/>
    </location>
</feature>
<accession>A0A8H3PG71</accession>
<dbReference type="SUPFAM" id="SSF53474">
    <property type="entry name" value="alpha/beta-Hydrolases"/>
    <property type="match status" value="1"/>
</dbReference>